<sequence length="66" mass="7514">MSDFIVSMNKAQFSARNGFKIWQDAVPVKLHPSLTKFMNKAQFSARNGFKIWQDARPCQAPSVPNE</sequence>
<evidence type="ECO:0000313" key="2">
    <source>
        <dbReference type="Proteomes" id="UP000266841"/>
    </source>
</evidence>
<dbReference type="EMBL" id="AGNL01022692">
    <property type="protein sequence ID" value="EJK59563.1"/>
    <property type="molecule type" value="Genomic_DNA"/>
</dbReference>
<organism evidence="1 2">
    <name type="scientific">Thalassiosira oceanica</name>
    <name type="common">Marine diatom</name>
    <dbReference type="NCBI Taxonomy" id="159749"/>
    <lineage>
        <taxon>Eukaryota</taxon>
        <taxon>Sar</taxon>
        <taxon>Stramenopiles</taxon>
        <taxon>Ochrophyta</taxon>
        <taxon>Bacillariophyta</taxon>
        <taxon>Coscinodiscophyceae</taxon>
        <taxon>Thalassiosirophycidae</taxon>
        <taxon>Thalassiosirales</taxon>
        <taxon>Thalassiosiraceae</taxon>
        <taxon>Thalassiosira</taxon>
    </lineage>
</organism>
<feature type="non-terminal residue" evidence="1">
    <location>
        <position position="66"/>
    </location>
</feature>
<gene>
    <name evidence="1" type="ORF">THAOC_20192</name>
</gene>
<dbReference type="Proteomes" id="UP000266841">
    <property type="component" value="Unassembled WGS sequence"/>
</dbReference>
<reference evidence="1 2" key="1">
    <citation type="journal article" date="2012" name="Genome Biol.">
        <title>Genome and low-iron response of an oceanic diatom adapted to chronic iron limitation.</title>
        <authorList>
            <person name="Lommer M."/>
            <person name="Specht M."/>
            <person name="Roy A.S."/>
            <person name="Kraemer L."/>
            <person name="Andreson R."/>
            <person name="Gutowska M.A."/>
            <person name="Wolf J."/>
            <person name="Bergner S.V."/>
            <person name="Schilhabel M.B."/>
            <person name="Klostermeier U.C."/>
            <person name="Beiko R.G."/>
            <person name="Rosenstiel P."/>
            <person name="Hippler M."/>
            <person name="Laroche J."/>
        </authorList>
    </citation>
    <scope>NUCLEOTIDE SEQUENCE [LARGE SCALE GENOMIC DNA]</scope>
    <source>
        <strain evidence="1 2">CCMP1005</strain>
    </source>
</reference>
<keyword evidence="2" id="KW-1185">Reference proteome</keyword>
<accession>K0S0F9</accession>
<proteinExistence type="predicted"/>
<dbReference type="AlphaFoldDB" id="K0S0F9"/>
<protein>
    <submittedName>
        <fullName evidence="1">Uncharacterized protein</fullName>
    </submittedName>
</protein>
<evidence type="ECO:0000313" key="1">
    <source>
        <dbReference type="EMBL" id="EJK59563.1"/>
    </source>
</evidence>
<name>K0S0F9_THAOC</name>
<comment type="caution">
    <text evidence="1">The sequence shown here is derived from an EMBL/GenBank/DDBJ whole genome shotgun (WGS) entry which is preliminary data.</text>
</comment>